<dbReference type="OrthoDB" id="1939479at2759"/>
<sequence length="254" mass="28565">MEAELTRPISAAQADAIERAHAPGPLSEVIASGTFTGQGALEMTRKDVATMATGEWLNDEMVNFTIGTMADREMARCGGAQPRVHFFNTFFVRKLSSHTDGGDGYNYGAVRRWTTKKKLGYDVLECDKVIIPVHQGIHWVLAVIDLAAKCVRFYDSLLGDDKGLVKDLLRWVRDEWKNKKDADVDTDGWSVEIPKDIPRQMNGCDCGVFMLKYADYIATGCPLTFHQRDMEYFRQRIVADAMEKGISVRTLPYN</sequence>
<dbReference type="GO" id="GO:0006508">
    <property type="term" value="P:proteolysis"/>
    <property type="evidence" value="ECO:0007669"/>
    <property type="project" value="UniProtKB-KW"/>
</dbReference>
<evidence type="ECO:0000256" key="1">
    <source>
        <dbReference type="ARBA" id="ARBA00005234"/>
    </source>
</evidence>
<dbReference type="InterPro" id="IPR003653">
    <property type="entry name" value="Peptidase_C48_C"/>
</dbReference>
<dbReference type="Gene3D" id="3.40.395.10">
    <property type="entry name" value="Adenoviral Proteinase, Chain A"/>
    <property type="match status" value="1"/>
</dbReference>
<evidence type="ECO:0000259" key="5">
    <source>
        <dbReference type="PROSITE" id="PS50600"/>
    </source>
</evidence>
<feature type="domain" description="Ubiquitin-like protease family profile" evidence="5">
    <location>
        <begin position="41"/>
        <end position="217"/>
    </location>
</feature>
<protein>
    <recommendedName>
        <fullName evidence="5">Ubiquitin-like protease family profile domain-containing protein</fullName>
    </recommendedName>
</protein>
<dbReference type="Pfam" id="PF02902">
    <property type="entry name" value="Peptidase_C48"/>
    <property type="match status" value="1"/>
</dbReference>
<proteinExistence type="inferred from homology"/>
<evidence type="ECO:0000256" key="2">
    <source>
        <dbReference type="ARBA" id="ARBA00022670"/>
    </source>
</evidence>
<dbReference type="KEGG" id="mis:MICPUN_77812"/>
<gene>
    <name evidence="6" type="ORF">MICPUN_77812</name>
</gene>
<dbReference type="InParanoid" id="C1FET5"/>
<dbReference type="InterPro" id="IPR038765">
    <property type="entry name" value="Papain-like_cys_pep_sf"/>
</dbReference>
<dbReference type="Proteomes" id="UP000002009">
    <property type="component" value="Chromosome 1"/>
</dbReference>
<organism evidence="6 7">
    <name type="scientific">Micromonas commoda (strain RCC299 / NOUM17 / CCMP2709)</name>
    <name type="common">Picoplanktonic green alga</name>
    <dbReference type="NCBI Taxonomy" id="296587"/>
    <lineage>
        <taxon>Eukaryota</taxon>
        <taxon>Viridiplantae</taxon>
        <taxon>Chlorophyta</taxon>
        <taxon>Mamiellophyceae</taxon>
        <taxon>Mamiellales</taxon>
        <taxon>Mamiellaceae</taxon>
        <taxon>Micromonas</taxon>
    </lineage>
</organism>
<keyword evidence="3" id="KW-0378">Hydrolase</keyword>
<dbReference type="eggNOG" id="KOG0778">
    <property type="taxonomic scope" value="Eukaryota"/>
</dbReference>
<evidence type="ECO:0000313" key="6">
    <source>
        <dbReference type="EMBL" id="ACO68629.1"/>
    </source>
</evidence>
<dbReference type="PANTHER" id="PTHR12606">
    <property type="entry name" value="SENTRIN/SUMO-SPECIFIC PROTEASE"/>
    <property type="match status" value="1"/>
</dbReference>
<dbReference type="STRING" id="296587.C1FET5"/>
<keyword evidence="2" id="KW-0645">Protease</keyword>
<dbReference type="RefSeq" id="XP_002507371.1">
    <property type="nucleotide sequence ID" value="XM_002507325.1"/>
</dbReference>
<evidence type="ECO:0000256" key="3">
    <source>
        <dbReference type="ARBA" id="ARBA00022801"/>
    </source>
</evidence>
<evidence type="ECO:0000256" key="4">
    <source>
        <dbReference type="ARBA" id="ARBA00022807"/>
    </source>
</evidence>
<dbReference type="SUPFAM" id="SSF54001">
    <property type="entry name" value="Cysteine proteinases"/>
    <property type="match status" value="1"/>
</dbReference>
<dbReference type="GeneID" id="8250296"/>
<dbReference type="OMA" id="TINVEMW"/>
<dbReference type="AlphaFoldDB" id="C1FET5"/>
<dbReference type="GO" id="GO:0005634">
    <property type="term" value="C:nucleus"/>
    <property type="evidence" value="ECO:0007669"/>
    <property type="project" value="TreeGrafter"/>
</dbReference>
<accession>C1FET5</accession>
<dbReference type="PANTHER" id="PTHR12606:SF1">
    <property type="entry name" value="UBIQUITIN-LIKE-SPECIFIC PROTEASE 1A"/>
    <property type="match status" value="1"/>
</dbReference>
<evidence type="ECO:0000313" key="7">
    <source>
        <dbReference type="Proteomes" id="UP000002009"/>
    </source>
</evidence>
<comment type="similarity">
    <text evidence="1">Belongs to the peptidase C48 family.</text>
</comment>
<dbReference type="PROSITE" id="PS50600">
    <property type="entry name" value="ULP_PROTEASE"/>
    <property type="match status" value="1"/>
</dbReference>
<dbReference type="FunCoup" id="C1FET5">
    <property type="interactions" value="25"/>
</dbReference>
<dbReference type="GO" id="GO:0016929">
    <property type="term" value="F:deSUMOylase activity"/>
    <property type="evidence" value="ECO:0007669"/>
    <property type="project" value="TreeGrafter"/>
</dbReference>
<dbReference type="GO" id="GO:0016926">
    <property type="term" value="P:protein desumoylation"/>
    <property type="evidence" value="ECO:0007669"/>
    <property type="project" value="TreeGrafter"/>
</dbReference>
<reference evidence="6 7" key="1">
    <citation type="journal article" date="2009" name="Science">
        <title>Green evolution and dynamic adaptations revealed by genomes of the marine picoeukaryotes Micromonas.</title>
        <authorList>
            <person name="Worden A.Z."/>
            <person name="Lee J.H."/>
            <person name="Mock T."/>
            <person name="Rouze P."/>
            <person name="Simmons M.P."/>
            <person name="Aerts A.L."/>
            <person name="Allen A.E."/>
            <person name="Cuvelier M.L."/>
            <person name="Derelle E."/>
            <person name="Everett M.V."/>
            <person name="Foulon E."/>
            <person name="Grimwood J."/>
            <person name="Gundlach H."/>
            <person name="Henrissat B."/>
            <person name="Napoli C."/>
            <person name="McDonald S.M."/>
            <person name="Parker M.S."/>
            <person name="Rombauts S."/>
            <person name="Salamov A."/>
            <person name="Von Dassow P."/>
            <person name="Badger J.H."/>
            <person name="Coutinho P.M."/>
            <person name="Demir E."/>
            <person name="Dubchak I."/>
            <person name="Gentemann C."/>
            <person name="Eikrem W."/>
            <person name="Gready J.E."/>
            <person name="John U."/>
            <person name="Lanier W."/>
            <person name="Lindquist E.A."/>
            <person name="Lucas S."/>
            <person name="Mayer K.F."/>
            <person name="Moreau H."/>
            <person name="Not F."/>
            <person name="Otillar R."/>
            <person name="Panaud O."/>
            <person name="Pangilinan J."/>
            <person name="Paulsen I."/>
            <person name="Piegu B."/>
            <person name="Poliakov A."/>
            <person name="Robbens S."/>
            <person name="Schmutz J."/>
            <person name="Toulza E."/>
            <person name="Wyss T."/>
            <person name="Zelensky A."/>
            <person name="Zhou K."/>
            <person name="Armbrust E.V."/>
            <person name="Bhattacharya D."/>
            <person name="Goodenough U.W."/>
            <person name="Van de Peer Y."/>
            <person name="Grigoriev I.V."/>
        </authorList>
    </citation>
    <scope>NUCLEOTIDE SEQUENCE [LARGE SCALE GENOMIC DNA]</scope>
    <source>
        <strain evidence="7">RCC299 / NOUM17</strain>
    </source>
</reference>
<name>C1FET5_MICCC</name>
<keyword evidence="4" id="KW-0788">Thiol protease</keyword>
<keyword evidence="7" id="KW-1185">Reference proteome</keyword>
<dbReference type="EMBL" id="CP001574">
    <property type="protein sequence ID" value="ACO68629.1"/>
    <property type="molecule type" value="Genomic_DNA"/>
</dbReference>